<evidence type="ECO:0000313" key="2">
    <source>
        <dbReference type="EMBL" id="KAG2621812.1"/>
    </source>
</evidence>
<evidence type="ECO:0000256" key="1">
    <source>
        <dbReference type="RuleBase" id="RU363099"/>
    </source>
</evidence>
<protein>
    <recommendedName>
        <fullName evidence="1">Dirigent protein</fullName>
    </recommendedName>
</protein>
<dbReference type="EMBL" id="CM029042">
    <property type="protein sequence ID" value="KAG2621812.1"/>
    <property type="molecule type" value="Genomic_DNA"/>
</dbReference>
<sequence length="144" mass="16032">MANFKVTPYAGAPVDNTKLDFQSLYLRRLISGPNKNQSTVIDGYGNTDFGLTSVNNWAIYDGVGEDAKLVSRAKGMRMNAVNWCNFFTIVFEIERFKGSTLAVMGATTADDQGEWAIVGGTGDLRWHVVSSKVKYIRKYLMEKC</sequence>
<organism evidence="2 3">
    <name type="scientific">Panicum virgatum</name>
    <name type="common">Blackwell switchgrass</name>
    <dbReference type="NCBI Taxonomy" id="38727"/>
    <lineage>
        <taxon>Eukaryota</taxon>
        <taxon>Viridiplantae</taxon>
        <taxon>Streptophyta</taxon>
        <taxon>Embryophyta</taxon>
        <taxon>Tracheophyta</taxon>
        <taxon>Spermatophyta</taxon>
        <taxon>Magnoliopsida</taxon>
        <taxon>Liliopsida</taxon>
        <taxon>Poales</taxon>
        <taxon>Poaceae</taxon>
        <taxon>PACMAD clade</taxon>
        <taxon>Panicoideae</taxon>
        <taxon>Panicodae</taxon>
        <taxon>Paniceae</taxon>
        <taxon>Panicinae</taxon>
        <taxon>Panicum</taxon>
        <taxon>Panicum sect. Hiantes</taxon>
    </lineage>
</organism>
<dbReference type="PANTHER" id="PTHR21495">
    <property type="entry name" value="NUCLEOPORIN-RELATED"/>
    <property type="match status" value="1"/>
</dbReference>
<keyword evidence="3" id="KW-1185">Reference proteome</keyword>
<keyword evidence="1" id="KW-0964">Secreted</keyword>
<proteinExistence type="inferred from homology"/>
<comment type="subunit">
    <text evidence="1">Homodimer.</text>
</comment>
<keyword evidence="1" id="KW-0052">Apoplast</keyword>
<comment type="function">
    <text evidence="1">Dirigent proteins impart stereoselectivity on the phenoxy radical-coupling reaction, yielding optically active lignans from two molecules of coniferyl alcohol in the biosynthesis of lignans, flavonolignans, and alkaloids and thus plays a central role in plant secondary metabolism.</text>
</comment>
<comment type="similarity">
    <text evidence="1">Belongs to the plant dirigent protein family.</text>
</comment>
<comment type="caution">
    <text evidence="2">The sequence shown here is derived from an EMBL/GenBank/DDBJ whole genome shotgun (WGS) entry which is preliminary data.</text>
</comment>
<evidence type="ECO:0000313" key="3">
    <source>
        <dbReference type="Proteomes" id="UP000823388"/>
    </source>
</evidence>
<dbReference type="Proteomes" id="UP000823388">
    <property type="component" value="Chromosome 3N"/>
</dbReference>
<accession>A0A8T0UAW4</accession>
<name>A0A8T0UAW4_PANVG</name>
<reference evidence="2" key="1">
    <citation type="submission" date="2020-05" db="EMBL/GenBank/DDBJ databases">
        <title>WGS assembly of Panicum virgatum.</title>
        <authorList>
            <person name="Lovell J.T."/>
            <person name="Jenkins J."/>
            <person name="Shu S."/>
            <person name="Juenger T.E."/>
            <person name="Schmutz J."/>
        </authorList>
    </citation>
    <scope>NUCLEOTIDE SEQUENCE</scope>
    <source>
        <strain evidence="2">AP13</strain>
    </source>
</reference>
<dbReference type="InterPro" id="IPR004265">
    <property type="entry name" value="Dirigent"/>
</dbReference>
<comment type="subcellular location">
    <subcellularLocation>
        <location evidence="1">Secreted</location>
        <location evidence="1">Extracellular space</location>
        <location evidence="1">Apoplast</location>
    </subcellularLocation>
</comment>
<gene>
    <name evidence="2" type="ORF">PVAP13_3NG306612</name>
</gene>
<dbReference type="AlphaFoldDB" id="A0A8T0UAW4"/>
<dbReference type="Pfam" id="PF03018">
    <property type="entry name" value="Dirigent"/>
    <property type="match status" value="1"/>
</dbReference>
<dbReference type="GO" id="GO:0048046">
    <property type="term" value="C:apoplast"/>
    <property type="evidence" value="ECO:0007669"/>
    <property type="project" value="UniProtKB-SubCell"/>
</dbReference>